<gene>
    <name evidence="1" type="ORF">GFH32_17190</name>
</gene>
<dbReference type="AlphaFoldDB" id="A0A5Q0QEF1"/>
<keyword evidence="2" id="KW-1185">Reference proteome</keyword>
<sequence>MTKYLPGGFVNDGSKDYTEYIQKALDENLNVIFPDFPLLINDKGLSFKSGSVVKFQRGSKLVLKPSRKSTYYMVKIHDKRNVILINPVLEGDRKRHLGKGGEWGMGIDIRGSEGIKILNPIVRNCWGDGIYIGQMSGKPSKGVEIVNAFLDYNRRNGLSITSGSQISIKSPVISNTNGTLPMCGIDIEPNNNQDLIDDILIENAYTFNNTNSGLIIGLGKLIGPLNKQVNINIRNHIDEGSDIGFYFGGILPIDRKKGKSLQGTINVENPSWNNNVSRPILTRRGFGRAPHLRISNPKTKHSNVKYSVKEIKRNYTNNSNIEVF</sequence>
<dbReference type="SUPFAM" id="SSF51126">
    <property type="entry name" value="Pectin lyase-like"/>
    <property type="match status" value="1"/>
</dbReference>
<dbReference type="KEGG" id="sphe:GFH32_17190"/>
<organism evidence="1 2">
    <name type="scientific">Sphingobacterium zhuxiongii</name>
    <dbReference type="NCBI Taxonomy" id="2662364"/>
    <lineage>
        <taxon>Bacteria</taxon>
        <taxon>Pseudomonadati</taxon>
        <taxon>Bacteroidota</taxon>
        <taxon>Sphingobacteriia</taxon>
        <taxon>Sphingobacteriales</taxon>
        <taxon>Sphingobacteriaceae</taxon>
        <taxon>Sphingobacterium</taxon>
    </lineage>
</organism>
<proteinExistence type="predicted"/>
<dbReference type="EMBL" id="CP045652">
    <property type="protein sequence ID" value="QGA27956.1"/>
    <property type="molecule type" value="Genomic_DNA"/>
</dbReference>
<dbReference type="Gene3D" id="2.160.20.10">
    <property type="entry name" value="Single-stranded right-handed beta-helix, Pectin lyase-like"/>
    <property type="match status" value="1"/>
</dbReference>
<dbReference type="InterPro" id="IPR011050">
    <property type="entry name" value="Pectin_lyase_fold/virulence"/>
</dbReference>
<evidence type="ECO:0000313" key="2">
    <source>
        <dbReference type="Proteomes" id="UP000326921"/>
    </source>
</evidence>
<protein>
    <recommendedName>
        <fullName evidence="3">Right handed beta helix domain-containing protein</fullName>
    </recommendedName>
</protein>
<accession>A0A5Q0QEF1</accession>
<evidence type="ECO:0000313" key="1">
    <source>
        <dbReference type="EMBL" id="QGA27956.1"/>
    </source>
</evidence>
<name>A0A5Q0QEF1_9SPHI</name>
<evidence type="ECO:0008006" key="3">
    <source>
        <dbReference type="Google" id="ProtNLM"/>
    </source>
</evidence>
<dbReference type="Proteomes" id="UP000326921">
    <property type="component" value="Chromosome"/>
</dbReference>
<dbReference type="InterPro" id="IPR012334">
    <property type="entry name" value="Pectin_lyas_fold"/>
</dbReference>
<reference evidence="1 2" key="1">
    <citation type="submission" date="2019-10" db="EMBL/GenBank/DDBJ databases">
        <authorList>
            <person name="Dong K."/>
        </authorList>
    </citation>
    <scope>NUCLEOTIDE SEQUENCE [LARGE SCALE GENOMIC DNA]</scope>
    <source>
        <strain evidence="2">dk4302</strain>
    </source>
</reference>